<dbReference type="PANTHER" id="PTHR42718:SF46">
    <property type="entry name" value="BLR6921 PROTEIN"/>
    <property type="match status" value="1"/>
</dbReference>
<keyword evidence="3" id="KW-1003">Cell membrane</keyword>
<dbReference type="RefSeq" id="WP_231122018.1">
    <property type="nucleotide sequence ID" value="NZ_RBWV01000016.1"/>
</dbReference>
<evidence type="ECO:0000313" key="9">
    <source>
        <dbReference type="Proteomes" id="UP000281955"/>
    </source>
</evidence>
<dbReference type="PANTHER" id="PTHR42718">
    <property type="entry name" value="MAJOR FACILITATOR SUPERFAMILY MULTIDRUG TRANSPORTER MFSC"/>
    <property type="match status" value="1"/>
</dbReference>
<evidence type="ECO:0000256" key="4">
    <source>
        <dbReference type="ARBA" id="ARBA00022692"/>
    </source>
</evidence>
<dbReference type="PROSITE" id="PS50850">
    <property type="entry name" value="MFS"/>
    <property type="match status" value="1"/>
</dbReference>
<organism evidence="8 9">
    <name type="scientific">Motilibacter peucedani</name>
    <dbReference type="NCBI Taxonomy" id="598650"/>
    <lineage>
        <taxon>Bacteria</taxon>
        <taxon>Bacillati</taxon>
        <taxon>Actinomycetota</taxon>
        <taxon>Actinomycetes</taxon>
        <taxon>Motilibacterales</taxon>
        <taxon>Motilibacteraceae</taxon>
        <taxon>Motilibacter</taxon>
    </lineage>
</organism>
<dbReference type="Gene3D" id="1.20.1250.20">
    <property type="entry name" value="MFS general substrate transporter like domains"/>
    <property type="match status" value="1"/>
</dbReference>
<dbReference type="InterPro" id="IPR036259">
    <property type="entry name" value="MFS_trans_sf"/>
</dbReference>
<dbReference type="InterPro" id="IPR020846">
    <property type="entry name" value="MFS_dom"/>
</dbReference>
<keyword evidence="4" id="KW-0812">Transmembrane</keyword>
<dbReference type="InterPro" id="IPR011701">
    <property type="entry name" value="MFS"/>
</dbReference>
<dbReference type="GO" id="GO:0005886">
    <property type="term" value="C:plasma membrane"/>
    <property type="evidence" value="ECO:0007669"/>
    <property type="project" value="UniProtKB-SubCell"/>
</dbReference>
<dbReference type="InParanoid" id="A0A420XKS4"/>
<comment type="caution">
    <text evidence="8">The sequence shown here is derived from an EMBL/GenBank/DDBJ whole genome shotgun (WGS) entry which is preliminary data.</text>
</comment>
<dbReference type="AlphaFoldDB" id="A0A420XKS4"/>
<name>A0A420XKS4_9ACTN</name>
<proteinExistence type="predicted"/>
<dbReference type="EMBL" id="RBWV01000016">
    <property type="protein sequence ID" value="RKS68508.1"/>
    <property type="molecule type" value="Genomic_DNA"/>
</dbReference>
<evidence type="ECO:0000256" key="2">
    <source>
        <dbReference type="ARBA" id="ARBA00022448"/>
    </source>
</evidence>
<dbReference type="Proteomes" id="UP000281955">
    <property type="component" value="Unassembled WGS sequence"/>
</dbReference>
<evidence type="ECO:0000256" key="1">
    <source>
        <dbReference type="ARBA" id="ARBA00004651"/>
    </source>
</evidence>
<keyword evidence="9" id="KW-1185">Reference proteome</keyword>
<keyword evidence="2" id="KW-0813">Transport</keyword>
<dbReference type="Pfam" id="PF07690">
    <property type="entry name" value="MFS_1"/>
    <property type="match status" value="1"/>
</dbReference>
<gene>
    <name evidence="8" type="ORF">CLV35_3635</name>
</gene>
<dbReference type="Gene3D" id="1.20.1720.10">
    <property type="entry name" value="Multidrug resistance protein D"/>
    <property type="match status" value="1"/>
</dbReference>
<dbReference type="SUPFAM" id="SSF103473">
    <property type="entry name" value="MFS general substrate transporter"/>
    <property type="match status" value="1"/>
</dbReference>
<protein>
    <submittedName>
        <fullName evidence="8">EmrB/QacA subfamily drug resistance transporter</fullName>
    </submittedName>
</protein>
<keyword evidence="6" id="KW-0472">Membrane</keyword>
<dbReference type="InterPro" id="IPR004638">
    <property type="entry name" value="EmrB-like"/>
</dbReference>
<dbReference type="NCBIfam" id="TIGR00711">
    <property type="entry name" value="efflux_EmrB"/>
    <property type="match status" value="1"/>
</dbReference>
<dbReference type="GO" id="GO:0022857">
    <property type="term" value="F:transmembrane transporter activity"/>
    <property type="evidence" value="ECO:0007669"/>
    <property type="project" value="InterPro"/>
</dbReference>
<feature type="domain" description="Major facilitator superfamily (MFS) profile" evidence="7">
    <location>
        <begin position="11"/>
        <end position="474"/>
    </location>
</feature>
<sequence length="477" mass="48838">MQEDVAYAWRVLSVTSLGVVLTGLNSSTLDVGLPSVSRHFNASPTQASWFLLSYMLVNTVLILLFGRLADLVGRRRLYVTGLGVLTLGSLGCGLAPTAGVLIALRAVQAVGAAAIITNTTAQLTDAFPRRLLGTALGLNITVISAAQVAGPVVGGALIGAFGWRWVFLFNVPVGLVGLAWATHTLRPAGTERAEGRFDGVGAVLSVVWLGGLVVALSEGGSVGWAAPQVVAGFLALAVGLPAFVLVQRHRSDPLVDLALLADRQLAFAYLSVFLLAMARFSLILLASLFFQGAQGLDPLQAGLRVTPLALGMMVASPPVGWLSRHVSTQVLASSGLGVVSGGLLLMAAVVSPHAGYAPIGVALFLVGVGTGAFMTPNTSSIMSSVPASSRGVANGLRSMLQNTGFVVSTAMSLAIVTSPLAPREKRATYAGTLTQLSPAEVGHFVDGFRTALVVLTVLCVVAAGASLARGGAARATG</sequence>
<reference evidence="8 9" key="1">
    <citation type="submission" date="2018-10" db="EMBL/GenBank/DDBJ databases">
        <title>Genomic Encyclopedia of Archaeal and Bacterial Type Strains, Phase II (KMG-II): from individual species to whole genera.</title>
        <authorList>
            <person name="Goeker M."/>
        </authorList>
    </citation>
    <scope>NUCLEOTIDE SEQUENCE [LARGE SCALE GENOMIC DNA]</scope>
    <source>
        <strain evidence="8 9">RP-AC37</strain>
    </source>
</reference>
<evidence type="ECO:0000313" key="8">
    <source>
        <dbReference type="EMBL" id="RKS68508.1"/>
    </source>
</evidence>
<keyword evidence="5" id="KW-1133">Transmembrane helix</keyword>
<evidence type="ECO:0000259" key="7">
    <source>
        <dbReference type="PROSITE" id="PS50850"/>
    </source>
</evidence>
<comment type="subcellular location">
    <subcellularLocation>
        <location evidence="1">Cell membrane</location>
        <topology evidence="1">Multi-pass membrane protein</topology>
    </subcellularLocation>
</comment>
<evidence type="ECO:0000256" key="6">
    <source>
        <dbReference type="ARBA" id="ARBA00023136"/>
    </source>
</evidence>
<accession>A0A420XKS4</accession>
<evidence type="ECO:0000256" key="5">
    <source>
        <dbReference type="ARBA" id="ARBA00022989"/>
    </source>
</evidence>
<dbReference type="CDD" id="cd17321">
    <property type="entry name" value="MFS_MMR_MDR_like"/>
    <property type="match status" value="1"/>
</dbReference>
<evidence type="ECO:0000256" key="3">
    <source>
        <dbReference type="ARBA" id="ARBA00022475"/>
    </source>
</evidence>